<accession>A0A922F551</accession>
<organism evidence="2 3">
    <name type="scientific">Carya illinoinensis</name>
    <name type="common">Pecan</name>
    <dbReference type="NCBI Taxonomy" id="32201"/>
    <lineage>
        <taxon>Eukaryota</taxon>
        <taxon>Viridiplantae</taxon>
        <taxon>Streptophyta</taxon>
        <taxon>Embryophyta</taxon>
        <taxon>Tracheophyta</taxon>
        <taxon>Spermatophyta</taxon>
        <taxon>Magnoliopsida</taxon>
        <taxon>eudicotyledons</taxon>
        <taxon>Gunneridae</taxon>
        <taxon>Pentapetalae</taxon>
        <taxon>rosids</taxon>
        <taxon>fabids</taxon>
        <taxon>Fagales</taxon>
        <taxon>Juglandaceae</taxon>
        <taxon>Carya</taxon>
    </lineage>
</organism>
<dbReference type="EMBL" id="CM031829">
    <property type="protein sequence ID" value="KAG6713418.1"/>
    <property type="molecule type" value="Genomic_DNA"/>
</dbReference>
<protein>
    <submittedName>
        <fullName evidence="2">Uncharacterized protein</fullName>
    </submittedName>
</protein>
<name>A0A922F551_CARIL</name>
<evidence type="ECO:0000256" key="1">
    <source>
        <dbReference type="SAM" id="MobiDB-lite"/>
    </source>
</evidence>
<comment type="caution">
    <text evidence="2">The sequence shown here is derived from an EMBL/GenBank/DDBJ whole genome shotgun (WGS) entry which is preliminary data.</text>
</comment>
<reference evidence="2" key="1">
    <citation type="submission" date="2021-01" db="EMBL/GenBank/DDBJ databases">
        <authorList>
            <person name="Lovell J.T."/>
            <person name="Bentley N."/>
            <person name="Bhattarai G."/>
            <person name="Jenkins J.W."/>
            <person name="Sreedasyam A."/>
            <person name="Alarcon Y."/>
            <person name="Bock C."/>
            <person name="Boston L."/>
            <person name="Carlson J."/>
            <person name="Cervantes K."/>
            <person name="Clermont K."/>
            <person name="Krom N."/>
            <person name="Kubenka K."/>
            <person name="Mamidi S."/>
            <person name="Mattison C."/>
            <person name="Monteros M."/>
            <person name="Pisani C."/>
            <person name="Plott C."/>
            <person name="Rajasekar S."/>
            <person name="Rhein H.S."/>
            <person name="Rohla C."/>
            <person name="Song M."/>
            <person name="Hilaire R.S."/>
            <person name="Shu S."/>
            <person name="Wells L."/>
            <person name="Wang X."/>
            <person name="Webber J."/>
            <person name="Heerema R.J."/>
            <person name="Klein P."/>
            <person name="Conner P."/>
            <person name="Grauke L."/>
            <person name="Grimwood J."/>
            <person name="Schmutz J."/>
            <person name="Randall J.J."/>
        </authorList>
    </citation>
    <scope>NUCLEOTIDE SEQUENCE</scope>
    <source>
        <tissue evidence="2">Leaf</tissue>
    </source>
</reference>
<evidence type="ECO:0000313" key="2">
    <source>
        <dbReference type="EMBL" id="KAG6713418.1"/>
    </source>
</evidence>
<dbReference type="Proteomes" id="UP000811246">
    <property type="component" value="Chromosome 5"/>
</dbReference>
<sequence length="174" mass="18295">MTISLHGKQAKALPNAYSQHAPALPSAHSQHAQALPCAQPAHAQPVDTPRARSSHHLHRPAMSEPGRPRTSTCTAPAMSEPGRPRTSTCTAPAMSELGRPRTSTCMAPAMSEPASQALVHARHQPCQRQAAHALAPTMSPPGPRQDQATSTRPGQTAPAGTCTCPTKAMCMTMH</sequence>
<evidence type="ECO:0000313" key="3">
    <source>
        <dbReference type="Proteomes" id="UP000811246"/>
    </source>
</evidence>
<dbReference type="AlphaFoldDB" id="A0A922F551"/>
<gene>
    <name evidence="2" type="ORF">I3842_05G151100</name>
</gene>
<feature type="region of interest" description="Disordered" evidence="1">
    <location>
        <begin position="130"/>
        <end position="159"/>
    </location>
</feature>
<proteinExistence type="predicted"/>
<feature type="region of interest" description="Disordered" evidence="1">
    <location>
        <begin position="21"/>
        <end position="100"/>
    </location>
</feature>